<reference evidence="3 4" key="1">
    <citation type="submission" date="2023-07" db="EMBL/GenBank/DDBJ databases">
        <title>Sequencing the genomes of 1000 actinobacteria strains.</title>
        <authorList>
            <person name="Klenk H.-P."/>
        </authorList>
    </citation>
    <scope>NUCLEOTIDE SEQUENCE [LARGE SCALE GENOMIC DNA]</scope>
    <source>
        <strain evidence="3 4">DSM 44109</strain>
    </source>
</reference>
<feature type="transmembrane region" description="Helical" evidence="2">
    <location>
        <begin position="73"/>
        <end position="93"/>
    </location>
</feature>
<keyword evidence="2" id="KW-0812">Transmembrane</keyword>
<feature type="transmembrane region" description="Helical" evidence="2">
    <location>
        <begin position="28"/>
        <end position="53"/>
    </location>
</feature>
<name>A0ABT9REF8_9ACTN</name>
<accession>A0ABT9REF8</accession>
<evidence type="ECO:0000313" key="3">
    <source>
        <dbReference type="EMBL" id="MDP9867657.1"/>
    </source>
</evidence>
<feature type="transmembrane region" description="Helical" evidence="2">
    <location>
        <begin position="183"/>
        <end position="203"/>
    </location>
</feature>
<feature type="region of interest" description="Disordered" evidence="1">
    <location>
        <begin position="1"/>
        <end position="21"/>
    </location>
</feature>
<evidence type="ECO:0000313" key="4">
    <source>
        <dbReference type="Proteomes" id="UP001230426"/>
    </source>
</evidence>
<keyword evidence="2" id="KW-0472">Membrane</keyword>
<protein>
    <recommendedName>
        <fullName evidence="5">DUF998 domain-containing protein</fullName>
    </recommendedName>
</protein>
<keyword evidence="4" id="KW-1185">Reference proteome</keyword>
<evidence type="ECO:0000256" key="1">
    <source>
        <dbReference type="SAM" id="MobiDB-lite"/>
    </source>
</evidence>
<feature type="transmembrane region" description="Helical" evidence="2">
    <location>
        <begin position="105"/>
        <end position="126"/>
    </location>
</feature>
<dbReference type="RefSeq" id="WP_306869516.1">
    <property type="nucleotide sequence ID" value="NZ_JAUSRB010000002.1"/>
</dbReference>
<dbReference type="InterPro" id="IPR009339">
    <property type="entry name" value="DUF998"/>
</dbReference>
<feature type="transmembrane region" description="Helical" evidence="2">
    <location>
        <begin position="215"/>
        <end position="233"/>
    </location>
</feature>
<evidence type="ECO:0000256" key="2">
    <source>
        <dbReference type="SAM" id="Phobius"/>
    </source>
</evidence>
<organism evidence="3 4">
    <name type="scientific">Streptosporangium brasiliense</name>
    <dbReference type="NCBI Taxonomy" id="47480"/>
    <lineage>
        <taxon>Bacteria</taxon>
        <taxon>Bacillati</taxon>
        <taxon>Actinomycetota</taxon>
        <taxon>Actinomycetes</taxon>
        <taxon>Streptosporangiales</taxon>
        <taxon>Streptosporangiaceae</taxon>
        <taxon>Streptosporangium</taxon>
    </lineage>
</organism>
<keyword evidence="2" id="KW-1133">Transmembrane helix</keyword>
<feature type="transmembrane region" description="Helical" evidence="2">
    <location>
        <begin position="146"/>
        <end position="171"/>
    </location>
</feature>
<dbReference type="Pfam" id="PF06197">
    <property type="entry name" value="DUF998"/>
    <property type="match status" value="1"/>
</dbReference>
<dbReference type="Proteomes" id="UP001230426">
    <property type="component" value="Unassembled WGS sequence"/>
</dbReference>
<gene>
    <name evidence="3" type="ORF">J2S55_006923</name>
</gene>
<sequence length="250" mass="25737">MRGTLLAAPPPAGGPSRPDHAHATTRRLLACGAVAGPLFVAAFLVEGATRAGYDPLRHPVSSLALGDSGWTQSAAFIVTGLLTLAFAAGLRRVLRGAEGPARGSVWGPALIGVWAVQLIGAGIFTTDPVSGYPPGTPDRLVEYGSAHAAVHDLIALPGFAALAAACVVFALRSAARRERAWAIYSAASAVAFVGAFILATVAFEQAAGLVELGGLFQRVAVTVGLGWLTLLAVRARRAHSVSRRSGPREY</sequence>
<proteinExistence type="predicted"/>
<comment type="caution">
    <text evidence="3">The sequence shown here is derived from an EMBL/GenBank/DDBJ whole genome shotgun (WGS) entry which is preliminary data.</text>
</comment>
<dbReference type="EMBL" id="JAUSRB010000002">
    <property type="protein sequence ID" value="MDP9867657.1"/>
    <property type="molecule type" value="Genomic_DNA"/>
</dbReference>
<evidence type="ECO:0008006" key="5">
    <source>
        <dbReference type="Google" id="ProtNLM"/>
    </source>
</evidence>